<proteinExistence type="predicted"/>
<accession>A0A1F5FEZ1</accession>
<sequence>MNTSRNLLKQSFFNGVGYVYLVVVSLISYPLFIRFSGAALFGFYLTLTGIIGLFVTLDYGLSKSLIYSLSCHKPGSVIWNNRVQAGLSLSLLLGLINALVAFVFFRYYLFGLGSFSVFTQESFWIAVLPAAIILVYLQNQTLLSLFQSQQQFAAYNLVLMAMGTSNTLISAFIFGSSHSLTSVFVFQLSFQTLTLCTLLVIYRLLHRHLYMPQVIPKVWFSLLKYGLKQFVGVVASQLDFHTSRILIATFLNSTLVTVFSLPQTLVLKASGGVSQLSLSLLPFSVKNQKTGTKKVYRTVLFSLGASFFLGLSAVTVIWLFADALLTLWLGDNALASAVAPVLRLLSLFLFLNVLTPVPTVIFESWGLPHIPSLSAIATVSLNLVFLWIFIPRFGVLGATYSLLMSSLITVPIYLLVFFYHLNKRRG</sequence>
<gene>
    <name evidence="7" type="ORF">A2368_01720</name>
</gene>
<feature type="transmembrane region" description="Helical" evidence="6">
    <location>
        <begin position="38"/>
        <end position="57"/>
    </location>
</feature>
<dbReference type="InterPro" id="IPR002528">
    <property type="entry name" value="MATE_fam"/>
</dbReference>
<feature type="transmembrane region" description="Helical" evidence="6">
    <location>
        <begin position="180"/>
        <end position="202"/>
    </location>
</feature>
<dbReference type="Pfam" id="PF01554">
    <property type="entry name" value="MatE"/>
    <property type="match status" value="1"/>
</dbReference>
<evidence type="ECO:0000313" key="7">
    <source>
        <dbReference type="EMBL" id="OGD78137.1"/>
    </source>
</evidence>
<keyword evidence="4 6" id="KW-1133">Transmembrane helix</keyword>
<keyword evidence="5 6" id="KW-0472">Membrane</keyword>
<evidence type="ECO:0000256" key="4">
    <source>
        <dbReference type="ARBA" id="ARBA00022989"/>
    </source>
</evidence>
<feature type="transmembrane region" description="Helical" evidence="6">
    <location>
        <begin position="402"/>
        <end position="421"/>
    </location>
</feature>
<feature type="transmembrane region" description="Helical" evidence="6">
    <location>
        <begin position="333"/>
        <end position="354"/>
    </location>
</feature>
<dbReference type="GO" id="GO:0042910">
    <property type="term" value="F:xenobiotic transmembrane transporter activity"/>
    <property type="evidence" value="ECO:0007669"/>
    <property type="project" value="InterPro"/>
</dbReference>
<dbReference type="InterPro" id="IPR050833">
    <property type="entry name" value="Poly_Biosynth_Transport"/>
</dbReference>
<dbReference type="Proteomes" id="UP000176682">
    <property type="component" value="Unassembled WGS sequence"/>
</dbReference>
<comment type="caution">
    <text evidence="7">The sequence shown here is derived from an EMBL/GenBank/DDBJ whole genome shotgun (WGS) entry which is preliminary data.</text>
</comment>
<feature type="transmembrane region" description="Helical" evidence="6">
    <location>
        <begin position="153"/>
        <end position="174"/>
    </location>
</feature>
<dbReference type="InterPro" id="IPR002797">
    <property type="entry name" value="Polysacc_synth"/>
</dbReference>
<evidence type="ECO:0000256" key="1">
    <source>
        <dbReference type="ARBA" id="ARBA00004651"/>
    </source>
</evidence>
<dbReference type="AlphaFoldDB" id="A0A1F5FEZ1"/>
<reference evidence="7 8" key="1">
    <citation type="journal article" date="2016" name="Nat. Commun.">
        <title>Thousands of microbial genomes shed light on interconnected biogeochemical processes in an aquifer system.</title>
        <authorList>
            <person name="Anantharaman K."/>
            <person name="Brown C.T."/>
            <person name="Hug L.A."/>
            <person name="Sharon I."/>
            <person name="Castelle C.J."/>
            <person name="Probst A.J."/>
            <person name="Thomas B.C."/>
            <person name="Singh A."/>
            <person name="Wilkins M.J."/>
            <person name="Karaoz U."/>
            <person name="Brodie E.L."/>
            <person name="Williams K.H."/>
            <person name="Hubbard S.S."/>
            <person name="Banfield J.F."/>
        </authorList>
    </citation>
    <scope>NUCLEOTIDE SEQUENCE [LARGE SCALE GENOMIC DNA]</scope>
</reference>
<protein>
    <submittedName>
        <fullName evidence="7">Uncharacterized protein</fullName>
    </submittedName>
</protein>
<comment type="subcellular location">
    <subcellularLocation>
        <location evidence="1">Cell membrane</location>
        <topology evidence="1">Multi-pass membrane protein</topology>
    </subcellularLocation>
</comment>
<feature type="transmembrane region" description="Helical" evidence="6">
    <location>
        <begin position="366"/>
        <end position="390"/>
    </location>
</feature>
<name>A0A1F5FEZ1_9BACT</name>
<feature type="transmembrane region" description="Helical" evidence="6">
    <location>
        <begin position="122"/>
        <end position="146"/>
    </location>
</feature>
<dbReference type="PANTHER" id="PTHR30250">
    <property type="entry name" value="PST FAMILY PREDICTED COLANIC ACID TRANSPORTER"/>
    <property type="match status" value="1"/>
</dbReference>
<keyword evidence="3 6" id="KW-0812">Transmembrane</keyword>
<dbReference type="Pfam" id="PF01943">
    <property type="entry name" value="Polysacc_synt"/>
    <property type="match status" value="1"/>
</dbReference>
<evidence type="ECO:0000256" key="2">
    <source>
        <dbReference type="ARBA" id="ARBA00022475"/>
    </source>
</evidence>
<dbReference type="GO" id="GO:0005886">
    <property type="term" value="C:plasma membrane"/>
    <property type="evidence" value="ECO:0007669"/>
    <property type="project" value="UniProtKB-SubCell"/>
</dbReference>
<keyword evidence="2" id="KW-1003">Cell membrane</keyword>
<dbReference type="GO" id="GO:0015297">
    <property type="term" value="F:antiporter activity"/>
    <property type="evidence" value="ECO:0007669"/>
    <property type="project" value="InterPro"/>
</dbReference>
<evidence type="ECO:0000256" key="6">
    <source>
        <dbReference type="SAM" id="Phobius"/>
    </source>
</evidence>
<organism evidence="7 8">
    <name type="scientific">Candidatus Collierbacteria bacterium RIFOXYB1_FULL_49_13</name>
    <dbReference type="NCBI Taxonomy" id="1817728"/>
    <lineage>
        <taxon>Bacteria</taxon>
        <taxon>Candidatus Collieribacteriota</taxon>
    </lineage>
</organism>
<evidence type="ECO:0000256" key="5">
    <source>
        <dbReference type="ARBA" id="ARBA00023136"/>
    </source>
</evidence>
<feature type="transmembrane region" description="Helical" evidence="6">
    <location>
        <begin position="12"/>
        <end position="32"/>
    </location>
</feature>
<dbReference type="EMBL" id="MFAM01000058">
    <property type="protein sequence ID" value="OGD78137.1"/>
    <property type="molecule type" value="Genomic_DNA"/>
</dbReference>
<feature type="transmembrane region" description="Helical" evidence="6">
    <location>
        <begin position="89"/>
        <end position="110"/>
    </location>
</feature>
<evidence type="ECO:0000313" key="8">
    <source>
        <dbReference type="Proteomes" id="UP000176682"/>
    </source>
</evidence>
<feature type="transmembrane region" description="Helical" evidence="6">
    <location>
        <begin position="299"/>
        <end position="321"/>
    </location>
</feature>
<evidence type="ECO:0000256" key="3">
    <source>
        <dbReference type="ARBA" id="ARBA00022692"/>
    </source>
</evidence>
<dbReference type="PANTHER" id="PTHR30250:SF26">
    <property type="entry name" value="PSMA PROTEIN"/>
    <property type="match status" value="1"/>
</dbReference>